<keyword evidence="6" id="KW-0539">Nucleus</keyword>
<organism evidence="9">
    <name type="scientific">Culex pipiens</name>
    <name type="common">House mosquito</name>
    <dbReference type="NCBI Taxonomy" id="7175"/>
    <lineage>
        <taxon>Eukaryota</taxon>
        <taxon>Metazoa</taxon>
        <taxon>Ecdysozoa</taxon>
        <taxon>Arthropoda</taxon>
        <taxon>Hexapoda</taxon>
        <taxon>Insecta</taxon>
        <taxon>Pterygota</taxon>
        <taxon>Neoptera</taxon>
        <taxon>Endopterygota</taxon>
        <taxon>Diptera</taxon>
        <taxon>Nematocera</taxon>
        <taxon>Culicoidea</taxon>
        <taxon>Culicidae</taxon>
        <taxon>Culicinae</taxon>
        <taxon>Culicini</taxon>
        <taxon>Culex</taxon>
        <taxon>Culex</taxon>
    </lineage>
</organism>
<dbReference type="InterPro" id="IPR013087">
    <property type="entry name" value="Znf_C2H2_type"/>
</dbReference>
<feature type="domain" description="C2H2-type" evidence="8">
    <location>
        <begin position="57"/>
        <end position="84"/>
    </location>
</feature>
<evidence type="ECO:0000313" key="9">
    <source>
        <dbReference type="EMBL" id="CAG6472482.1"/>
    </source>
</evidence>
<keyword evidence="4 7" id="KW-0863">Zinc-finger</keyword>
<evidence type="ECO:0000256" key="5">
    <source>
        <dbReference type="ARBA" id="ARBA00022833"/>
    </source>
</evidence>
<dbReference type="GO" id="GO:0008270">
    <property type="term" value="F:zinc ion binding"/>
    <property type="evidence" value="ECO:0007669"/>
    <property type="project" value="UniProtKB-KW"/>
</dbReference>
<evidence type="ECO:0000256" key="3">
    <source>
        <dbReference type="ARBA" id="ARBA00022737"/>
    </source>
</evidence>
<dbReference type="InterPro" id="IPR036236">
    <property type="entry name" value="Znf_C2H2_sf"/>
</dbReference>
<accession>A0A8D8FH42</accession>
<dbReference type="AlphaFoldDB" id="A0A8D8FH42"/>
<dbReference type="EMBL" id="HBUE01070767">
    <property type="protein sequence ID" value="CAG6472482.1"/>
    <property type="molecule type" value="Transcribed_RNA"/>
</dbReference>
<keyword evidence="3" id="KW-0677">Repeat</keyword>
<dbReference type="EMBL" id="HBUE01316240">
    <property type="protein sequence ID" value="CAG6585795.1"/>
    <property type="molecule type" value="Transcribed_RNA"/>
</dbReference>
<keyword evidence="2" id="KW-0479">Metal-binding</keyword>
<sequence length="144" mass="16705">MIQDGDLFICPKCFKSFAIRDFCILHIKRHTREVKRKRQLGDEPAEEGGMAEKDRILKCPECYKQFKSKASFERHSSVHREAKLGLYRCKICGMDNESNYELTNHSLKVHGKFQMAPALTKSTKSETISRKKKPAVEIKKLIMK</sequence>
<evidence type="ECO:0000256" key="1">
    <source>
        <dbReference type="ARBA" id="ARBA00004123"/>
    </source>
</evidence>
<dbReference type="SMART" id="SM00355">
    <property type="entry name" value="ZnF_C2H2"/>
    <property type="match status" value="3"/>
</dbReference>
<dbReference type="Pfam" id="PF00096">
    <property type="entry name" value="zf-C2H2"/>
    <property type="match status" value="1"/>
</dbReference>
<reference evidence="9" key="1">
    <citation type="submission" date="2021-05" db="EMBL/GenBank/DDBJ databases">
        <authorList>
            <person name="Alioto T."/>
            <person name="Alioto T."/>
            <person name="Gomez Garrido J."/>
        </authorList>
    </citation>
    <scope>NUCLEOTIDE SEQUENCE</scope>
</reference>
<proteinExistence type="predicted"/>
<keyword evidence="5" id="KW-0862">Zinc</keyword>
<evidence type="ECO:0000259" key="8">
    <source>
        <dbReference type="PROSITE" id="PS50157"/>
    </source>
</evidence>
<dbReference type="PROSITE" id="PS50157">
    <property type="entry name" value="ZINC_FINGER_C2H2_2"/>
    <property type="match status" value="2"/>
</dbReference>
<dbReference type="SUPFAM" id="SSF57667">
    <property type="entry name" value="beta-beta-alpha zinc fingers"/>
    <property type="match status" value="1"/>
</dbReference>
<protein>
    <submittedName>
        <fullName evidence="9">(northern house mosquito) hypothetical protein</fullName>
    </submittedName>
</protein>
<dbReference type="PANTHER" id="PTHR24406">
    <property type="entry name" value="TRANSCRIPTIONAL REPRESSOR CTCFL-RELATED"/>
    <property type="match status" value="1"/>
</dbReference>
<evidence type="ECO:0000256" key="2">
    <source>
        <dbReference type="ARBA" id="ARBA00022723"/>
    </source>
</evidence>
<dbReference type="Gene3D" id="3.30.160.60">
    <property type="entry name" value="Classic Zinc Finger"/>
    <property type="match status" value="1"/>
</dbReference>
<dbReference type="GO" id="GO:0005634">
    <property type="term" value="C:nucleus"/>
    <property type="evidence" value="ECO:0007669"/>
    <property type="project" value="UniProtKB-SubCell"/>
</dbReference>
<dbReference type="InterPro" id="IPR050888">
    <property type="entry name" value="ZnF_C2H2-type_TF"/>
</dbReference>
<evidence type="ECO:0000256" key="7">
    <source>
        <dbReference type="PROSITE-ProRule" id="PRU00042"/>
    </source>
</evidence>
<name>A0A8D8FH42_CULPI</name>
<comment type="subcellular location">
    <subcellularLocation>
        <location evidence="1">Nucleus</location>
    </subcellularLocation>
</comment>
<evidence type="ECO:0000256" key="6">
    <source>
        <dbReference type="ARBA" id="ARBA00023242"/>
    </source>
</evidence>
<dbReference type="EMBL" id="HBUE01209830">
    <property type="protein sequence ID" value="CAG6533895.1"/>
    <property type="molecule type" value="Transcribed_RNA"/>
</dbReference>
<dbReference type="PROSITE" id="PS00028">
    <property type="entry name" value="ZINC_FINGER_C2H2_1"/>
    <property type="match status" value="2"/>
</dbReference>
<evidence type="ECO:0000256" key="4">
    <source>
        <dbReference type="ARBA" id="ARBA00022771"/>
    </source>
</evidence>
<feature type="domain" description="C2H2-type" evidence="8">
    <location>
        <begin position="8"/>
        <end position="35"/>
    </location>
</feature>